<feature type="compositionally biased region" description="Polar residues" evidence="1">
    <location>
        <begin position="49"/>
        <end position="63"/>
    </location>
</feature>
<protein>
    <submittedName>
        <fullName evidence="2">Uncharacterized protein</fullName>
    </submittedName>
</protein>
<accession>A0ABR2H7I7</accession>
<proteinExistence type="predicted"/>
<dbReference type="Proteomes" id="UP001470230">
    <property type="component" value="Unassembled WGS sequence"/>
</dbReference>
<reference evidence="2 3" key="1">
    <citation type="submission" date="2024-04" db="EMBL/GenBank/DDBJ databases">
        <title>Tritrichomonas musculus Genome.</title>
        <authorList>
            <person name="Alves-Ferreira E."/>
            <person name="Grigg M."/>
            <person name="Lorenzi H."/>
            <person name="Galac M."/>
        </authorList>
    </citation>
    <scope>NUCLEOTIDE SEQUENCE [LARGE SCALE GENOMIC DNA]</scope>
    <source>
        <strain evidence="2 3">EAF2021</strain>
    </source>
</reference>
<name>A0ABR2H7I7_9EUKA</name>
<gene>
    <name evidence="2" type="ORF">M9Y10_026969</name>
</gene>
<feature type="compositionally biased region" description="Basic residues" evidence="1">
    <location>
        <begin position="71"/>
        <end position="80"/>
    </location>
</feature>
<feature type="compositionally biased region" description="Basic and acidic residues" evidence="1">
    <location>
        <begin position="281"/>
        <end position="291"/>
    </location>
</feature>
<sequence length="291" mass="32665">MTFQESPFETRFLETNDNGISYSQQYETDSSPSLNLDSKPPHVKMAPVTISNTGSTFKRQPSANRYEPRFHAHLSRSSSKRGKDDSSSSSNSSTGIFGQKDCRSKVYHQMLFSNGVENKTNIGNPPKPSNTDNIMTEFVEDSEDEPPPIPSSYSVKLRSDLPQSFQPIPSAPVNKSTPISPRFIINPSIYENAESKKDNSNTDLHPKSNLLKQNAALFTFQEGKFSMNDSQAQETWKDSKPTIQPLVLSQKPTSKKSPRSPRLLGDFKQFSNENNSNNNTENEKNNLEENF</sequence>
<keyword evidence="3" id="KW-1185">Reference proteome</keyword>
<organism evidence="2 3">
    <name type="scientific">Tritrichomonas musculus</name>
    <dbReference type="NCBI Taxonomy" id="1915356"/>
    <lineage>
        <taxon>Eukaryota</taxon>
        <taxon>Metamonada</taxon>
        <taxon>Parabasalia</taxon>
        <taxon>Tritrichomonadida</taxon>
        <taxon>Tritrichomonadidae</taxon>
        <taxon>Tritrichomonas</taxon>
    </lineage>
</organism>
<evidence type="ECO:0000256" key="1">
    <source>
        <dbReference type="SAM" id="MobiDB-lite"/>
    </source>
</evidence>
<dbReference type="EMBL" id="JAPFFF010000041">
    <property type="protein sequence ID" value="KAK8841355.1"/>
    <property type="molecule type" value="Genomic_DNA"/>
</dbReference>
<evidence type="ECO:0000313" key="2">
    <source>
        <dbReference type="EMBL" id="KAK8841355.1"/>
    </source>
</evidence>
<feature type="compositionally biased region" description="Polar residues" evidence="1">
    <location>
        <begin position="1"/>
        <end position="36"/>
    </location>
</feature>
<comment type="caution">
    <text evidence="2">The sequence shown here is derived from an EMBL/GenBank/DDBJ whole genome shotgun (WGS) entry which is preliminary data.</text>
</comment>
<evidence type="ECO:0000313" key="3">
    <source>
        <dbReference type="Proteomes" id="UP001470230"/>
    </source>
</evidence>
<feature type="region of interest" description="Disordered" evidence="1">
    <location>
        <begin position="1"/>
        <end position="100"/>
    </location>
</feature>
<feature type="region of interest" description="Disordered" evidence="1">
    <location>
        <begin position="229"/>
        <end position="291"/>
    </location>
</feature>